<dbReference type="KEGG" id="lhb:D1010_16660"/>
<feature type="transmembrane region" description="Helical" evidence="1">
    <location>
        <begin position="18"/>
        <end position="47"/>
    </location>
</feature>
<dbReference type="Gene3D" id="2.40.50.140">
    <property type="entry name" value="Nucleic acid-binding proteins"/>
    <property type="match status" value="1"/>
</dbReference>
<evidence type="ECO:0000313" key="3">
    <source>
        <dbReference type="Proteomes" id="UP000326779"/>
    </source>
</evidence>
<sequence>MEVEAINNLIAMFLTWPLWVQVLAILAVLFVLIVLINVLLIPFGIIVNRLTSNREKSLATHPDDDLIGRVTVPIEGDQKGQVSLLIPGGTVNLRSAKLYREEERAANLRLEKGTLVVIVEEKDGVLYVIKADLQNKEA</sequence>
<proteinExistence type="predicted"/>
<dbReference type="EMBL" id="CP045143">
    <property type="protein sequence ID" value="QFR24880.1"/>
    <property type="molecule type" value="Genomic_DNA"/>
</dbReference>
<dbReference type="Proteomes" id="UP000326779">
    <property type="component" value="Chromosome"/>
</dbReference>
<organism evidence="2 3">
    <name type="scientific">Schleiferilactobacillus harbinensis</name>
    <dbReference type="NCBI Taxonomy" id="304207"/>
    <lineage>
        <taxon>Bacteria</taxon>
        <taxon>Bacillati</taxon>
        <taxon>Bacillota</taxon>
        <taxon>Bacilli</taxon>
        <taxon>Lactobacillales</taxon>
        <taxon>Lactobacillaceae</taxon>
        <taxon>Schleiferilactobacillus</taxon>
    </lineage>
</organism>
<accession>A0A5P8M8N3</accession>
<keyword evidence="1" id="KW-0812">Transmembrane</keyword>
<reference evidence="2 3" key="1">
    <citation type="submission" date="2019-10" db="EMBL/GenBank/DDBJ databases">
        <title>The completed genome of Lactobacillus harbinensis M1.</title>
        <authorList>
            <person name="Zheng Y."/>
        </authorList>
    </citation>
    <scope>NUCLEOTIDE SEQUENCE [LARGE SCALE GENOMIC DNA]</scope>
    <source>
        <strain evidence="2 3">M1</strain>
    </source>
</reference>
<dbReference type="AlphaFoldDB" id="A0A5P8M8N3"/>
<keyword evidence="1" id="KW-0472">Membrane</keyword>
<protein>
    <recommendedName>
        <fullName evidence="4">NfeD-like C-terminal domain-containing protein</fullName>
    </recommendedName>
</protein>
<evidence type="ECO:0000313" key="2">
    <source>
        <dbReference type="EMBL" id="QFR24880.1"/>
    </source>
</evidence>
<dbReference type="RefSeq" id="WP_152261571.1">
    <property type="nucleotide sequence ID" value="NZ_CP045143.1"/>
</dbReference>
<name>A0A5P8M8N3_9LACO</name>
<gene>
    <name evidence="2" type="ORF">D1010_16660</name>
</gene>
<evidence type="ECO:0008006" key="4">
    <source>
        <dbReference type="Google" id="ProtNLM"/>
    </source>
</evidence>
<keyword evidence="1" id="KW-1133">Transmembrane helix</keyword>
<dbReference type="InterPro" id="IPR012340">
    <property type="entry name" value="NA-bd_OB-fold"/>
</dbReference>
<evidence type="ECO:0000256" key="1">
    <source>
        <dbReference type="SAM" id="Phobius"/>
    </source>
</evidence>